<feature type="non-terminal residue" evidence="2">
    <location>
        <position position="1"/>
    </location>
</feature>
<evidence type="ECO:0000313" key="3">
    <source>
        <dbReference type="Proteomes" id="UP000054047"/>
    </source>
</evidence>
<evidence type="ECO:0000313" key="2">
    <source>
        <dbReference type="EMBL" id="KIH47841.1"/>
    </source>
</evidence>
<proteinExistence type="predicted"/>
<evidence type="ECO:0000256" key="1">
    <source>
        <dbReference type="SAM" id="SignalP"/>
    </source>
</evidence>
<protein>
    <submittedName>
        <fullName evidence="2">Uncharacterized protein</fullName>
    </submittedName>
</protein>
<organism evidence="2 3">
    <name type="scientific">Ancylostoma duodenale</name>
    <dbReference type="NCBI Taxonomy" id="51022"/>
    <lineage>
        <taxon>Eukaryota</taxon>
        <taxon>Metazoa</taxon>
        <taxon>Ecdysozoa</taxon>
        <taxon>Nematoda</taxon>
        <taxon>Chromadorea</taxon>
        <taxon>Rhabditida</taxon>
        <taxon>Rhabditina</taxon>
        <taxon>Rhabditomorpha</taxon>
        <taxon>Strongyloidea</taxon>
        <taxon>Ancylostomatidae</taxon>
        <taxon>Ancylostomatinae</taxon>
        <taxon>Ancylostoma</taxon>
    </lineage>
</organism>
<reference evidence="2 3" key="1">
    <citation type="submission" date="2013-12" db="EMBL/GenBank/DDBJ databases">
        <title>Draft genome of the parsitic nematode Ancylostoma duodenale.</title>
        <authorList>
            <person name="Mitreva M."/>
        </authorList>
    </citation>
    <scope>NUCLEOTIDE SEQUENCE [LARGE SCALE GENOMIC DNA]</scope>
    <source>
        <strain evidence="2 3">Zhejiang</strain>
    </source>
</reference>
<gene>
    <name evidence="2" type="ORF">ANCDUO_22094</name>
</gene>
<accession>A0A0C2FSF7</accession>
<dbReference type="EMBL" id="KN765291">
    <property type="protein sequence ID" value="KIH47841.1"/>
    <property type="molecule type" value="Genomic_DNA"/>
</dbReference>
<sequence>SGLRLPLAGIFFLSRVGGTHGVITPYRLLRRRNLNRCHMLTPPGTMTIATRTNMKKPVVDQAIAEQFLAADLDEVQKLQEDSKRVNNFI</sequence>
<dbReference type="Proteomes" id="UP000054047">
    <property type="component" value="Unassembled WGS sequence"/>
</dbReference>
<keyword evidence="3" id="KW-1185">Reference proteome</keyword>
<feature type="signal peptide" evidence="1">
    <location>
        <begin position="1"/>
        <end position="21"/>
    </location>
</feature>
<feature type="chain" id="PRO_5002148740" evidence="1">
    <location>
        <begin position="22"/>
        <end position="89"/>
    </location>
</feature>
<name>A0A0C2FSF7_9BILA</name>
<keyword evidence="1" id="KW-0732">Signal</keyword>
<dbReference type="AlphaFoldDB" id="A0A0C2FSF7"/>